<dbReference type="AlphaFoldDB" id="A0AB39HML3"/>
<keyword evidence="2" id="KW-0812">Transmembrane</keyword>
<evidence type="ECO:0000256" key="1">
    <source>
        <dbReference type="ARBA" id="ARBA00010792"/>
    </source>
</evidence>
<dbReference type="PANTHER" id="PTHR42709:SF9">
    <property type="entry name" value="ALKALINE PHOSPHATASE LIKE PROTEIN"/>
    <property type="match status" value="1"/>
</dbReference>
<reference evidence="4" key="1">
    <citation type="submission" date="2024-07" db="EMBL/GenBank/DDBJ databases">
        <title>Halotolerant mesophilic bacterium Ornithinibacillus sp. 4-3, sp. nov., isolated from soil.</title>
        <authorList>
            <person name="Sidarenka A.V."/>
            <person name="Guliayeva D.E."/>
            <person name="Leanovich S.I."/>
            <person name="Hileuskaya K.S."/>
            <person name="Akhremchuk A.E."/>
            <person name="Sikolenko M.A."/>
            <person name="Valentovich L.N."/>
        </authorList>
    </citation>
    <scope>NUCLEOTIDE SEQUENCE</scope>
    <source>
        <strain evidence="4">4-3</strain>
    </source>
</reference>
<feature type="transmembrane region" description="Helical" evidence="2">
    <location>
        <begin position="137"/>
        <end position="155"/>
    </location>
</feature>
<dbReference type="Pfam" id="PF09335">
    <property type="entry name" value="VTT_dom"/>
    <property type="match status" value="1"/>
</dbReference>
<keyword evidence="2" id="KW-0472">Membrane</keyword>
<dbReference type="PANTHER" id="PTHR42709">
    <property type="entry name" value="ALKALINE PHOSPHATASE LIKE PROTEIN"/>
    <property type="match status" value="1"/>
</dbReference>
<feature type="transmembrane region" description="Helical" evidence="2">
    <location>
        <begin position="51"/>
        <end position="73"/>
    </location>
</feature>
<evidence type="ECO:0000259" key="3">
    <source>
        <dbReference type="Pfam" id="PF09335"/>
    </source>
</evidence>
<dbReference type="InterPro" id="IPR051311">
    <property type="entry name" value="DedA_domain"/>
</dbReference>
<feature type="domain" description="VTT" evidence="3">
    <location>
        <begin position="31"/>
        <end position="157"/>
    </location>
</feature>
<feature type="transmembrane region" description="Helical" evidence="2">
    <location>
        <begin position="12"/>
        <end position="31"/>
    </location>
</feature>
<organism evidence="4">
    <name type="scientific">Ornithinibacillus sp. 4-3</name>
    <dbReference type="NCBI Taxonomy" id="3231488"/>
    <lineage>
        <taxon>Bacteria</taxon>
        <taxon>Bacillati</taxon>
        <taxon>Bacillota</taxon>
        <taxon>Bacilli</taxon>
        <taxon>Bacillales</taxon>
        <taxon>Bacillaceae</taxon>
        <taxon>Ornithinibacillus</taxon>
    </lineage>
</organism>
<dbReference type="GO" id="GO:0005886">
    <property type="term" value="C:plasma membrane"/>
    <property type="evidence" value="ECO:0007669"/>
    <property type="project" value="TreeGrafter"/>
</dbReference>
<comment type="similarity">
    <text evidence="1">Belongs to the DedA family.</text>
</comment>
<name>A0AB39HML3_9BACI</name>
<dbReference type="InterPro" id="IPR032816">
    <property type="entry name" value="VTT_dom"/>
</dbReference>
<gene>
    <name evidence="4" type="ORF">AB4Y30_16690</name>
</gene>
<keyword evidence="2" id="KW-1133">Transmembrane helix</keyword>
<dbReference type="EMBL" id="CP162599">
    <property type="protein sequence ID" value="XDK32622.1"/>
    <property type="molecule type" value="Genomic_DNA"/>
</dbReference>
<protein>
    <submittedName>
        <fullName evidence="4">DedA family protein</fullName>
    </submittedName>
</protein>
<feature type="transmembrane region" description="Helical" evidence="2">
    <location>
        <begin position="175"/>
        <end position="194"/>
    </location>
</feature>
<dbReference type="RefSeq" id="WP_368653310.1">
    <property type="nucleotide sequence ID" value="NZ_CP162599.1"/>
</dbReference>
<evidence type="ECO:0000313" key="4">
    <source>
        <dbReference type="EMBL" id="XDK32622.1"/>
    </source>
</evidence>
<proteinExistence type="inferred from homology"/>
<evidence type="ECO:0000256" key="2">
    <source>
        <dbReference type="SAM" id="Phobius"/>
    </source>
</evidence>
<sequence>MEIWYEMIGQFGYISIFTLLSLGIIGLPIPIPDELILAYLGYITAMGYMDFTLTFIVALLGALCGVTISYFIGNKLGEPFIRKYGSKLWIRKSAIERMERLFQKYGSLAIFISYFVPGGRNVAACMGGITRFPFKQFALYAYAGSLFWVIALLWIGNRLGTSFVMITHFIHRYMANMIIIIILGAIIYGIYYFYRRTSKHRM</sequence>
<accession>A0AB39HML3</accession>